<feature type="transmembrane region" description="Helical" evidence="2">
    <location>
        <begin position="41"/>
        <end position="61"/>
    </location>
</feature>
<proteinExistence type="predicted"/>
<dbReference type="AlphaFoldDB" id="A0AAW0DAH5"/>
<dbReference type="GO" id="GO:0005634">
    <property type="term" value="C:nucleus"/>
    <property type="evidence" value="ECO:0007669"/>
    <property type="project" value="TreeGrafter"/>
</dbReference>
<feature type="domain" description="HPt" evidence="3">
    <location>
        <begin position="37"/>
        <end position="142"/>
    </location>
</feature>
<keyword evidence="5" id="KW-1185">Reference proteome</keyword>
<organism evidence="4 5">
    <name type="scientific">Favolaschia claudopus</name>
    <dbReference type="NCBI Taxonomy" id="2862362"/>
    <lineage>
        <taxon>Eukaryota</taxon>
        <taxon>Fungi</taxon>
        <taxon>Dikarya</taxon>
        <taxon>Basidiomycota</taxon>
        <taxon>Agaricomycotina</taxon>
        <taxon>Agaricomycetes</taxon>
        <taxon>Agaricomycetidae</taxon>
        <taxon>Agaricales</taxon>
        <taxon>Marasmiineae</taxon>
        <taxon>Mycenaceae</taxon>
        <taxon>Favolaschia</taxon>
    </lineage>
</organism>
<evidence type="ECO:0000256" key="1">
    <source>
        <dbReference type="SAM" id="MobiDB-lite"/>
    </source>
</evidence>
<dbReference type="SUPFAM" id="SSF47226">
    <property type="entry name" value="Histidine-containing phosphotransfer domain, HPT domain"/>
    <property type="match status" value="1"/>
</dbReference>
<evidence type="ECO:0000313" key="5">
    <source>
        <dbReference type="Proteomes" id="UP001362999"/>
    </source>
</evidence>
<dbReference type="Gene3D" id="1.20.120.160">
    <property type="entry name" value="HPT domain"/>
    <property type="match status" value="1"/>
</dbReference>
<dbReference type="PANTHER" id="PTHR28242">
    <property type="entry name" value="PHOSPHORELAY INTERMEDIATE PROTEIN YPD1"/>
    <property type="match status" value="1"/>
</dbReference>
<accession>A0AAW0DAH5</accession>
<feature type="compositionally biased region" description="Polar residues" evidence="1">
    <location>
        <begin position="245"/>
        <end position="254"/>
    </location>
</feature>
<dbReference type="InterPro" id="IPR008207">
    <property type="entry name" value="Sig_transdc_His_kin_Hpt_dom"/>
</dbReference>
<evidence type="ECO:0000313" key="4">
    <source>
        <dbReference type="EMBL" id="KAK7048159.1"/>
    </source>
</evidence>
<dbReference type="InterPro" id="IPR045871">
    <property type="entry name" value="AHP1-5/YPD1"/>
</dbReference>
<comment type="caution">
    <text evidence="4">The sequence shown here is derived from an EMBL/GenBank/DDBJ whole genome shotgun (WGS) entry which is preliminary data.</text>
</comment>
<dbReference type="GO" id="GO:0009927">
    <property type="term" value="F:histidine phosphotransfer kinase activity"/>
    <property type="evidence" value="ECO:0007669"/>
    <property type="project" value="InterPro"/>
</dbReference>
<dbReference type="PANTHER" id="PTHR28242:SF52">
    <property type="entry name" value="PHOSPHORELAY INTERMEDIATE PROTEIN YPD1"/>
    <property type="match status" value="1"/>
</dbReference>
<dbReference type="InterPro" id="IPR036641">
    <property type="entry name" value="HPT_dom_sf"/>
</dbReference>
<dbReference type="GO" id="GO:0005737">
    <property type="term" value="C:cytoplasm"/>
    <property type="evidence" value="ECO:0007669"/>
    <property type="project" value="TreeGrafter"/>
</dbReference>
<keyword evidence="2" id="KW-0812">Transmembrane</keyword>
<name>A0AAW0DAH5_9AGAR</name>
<dbReference type="EMBL" id="JAWWNJ010000009">
    <property type="protein sequence ID" value="KAK7048159.1"/>
    <property type="molecule type" value="Genomic_DNA"/>
</dbReference>
<sequence>MASASQPKQRPSIINFAAFNQLLELDDDDTHEYSKDMVTMYFAQAPTAFAGMDVALYAPILPAPLNYTHPIFCFFSPSFVFLGLSEIPLLLFSAVYRASKDLQGLSDLAHFLMGSSATLGIARVAFACQCMESVGKAGLLVPESSTPAAAEGDKTKTGKEDALDQVAALLAEGKREYAEAEIWLRKWYAEHGQHFDDPATKPAAQTPEATLHKDEPSSTQKVETSDTMAVAGTISPPPPNKESIAISTVPHTDL</sequence>
<feature type="compositionally biased region" description="Polar residues" evidence="1">
    <location>
        <begin position="217"/>
        <end position="227"/>
    </location>
</feature>
<dbReference type="GO" id="GO:0043424">
    <property type="term" value="F:protein histidine kinase binding"/>
    <property type="evidence" value="ECO:0007669"/>
    <property type="project" value="InterPro"/>
</dbReference>
<keyword evidence="2" id="KW-1133">Transmembrane helix</keyword>
<keyword evidence="2" id="KW-0472">Membrane</keyword>
<feature type="region of interest" description="Disordered" evidence="1">
    <location>
        <begin position="195"/>
        <end position="254"/>
    </location>
</feature>
<dbReference type="Proteomes" id="UP001362999">
    <property type="component" value="Unassembled WGS sequence"/>
</dbReference>
<feature type="transmembrane region" description="Helical" evidence="2">
    <location>
        <begin position="67"/>
        <end position="96"/>
    </location>
</feature>
<gene>
    <name evidence="4" type="ORF">R3P38DRAFT_1853063</name>
</gene>
<reference evidence="4 5" key="1">
    <citation type="journal article" date="2024" name="J Genomics">
        <title>Draft genome sequencing and assembly of Favolaschia claudopus CIRM-BRFM 2984 isolated from oak limbs.</title>
        <authorList>
            <person name="Navarro D."/>
            <person name="Drula E."/>
            <person name="Chaduli D."/>
            <person name="Cazenave R."/>
            <person name="Ahrendt S."/>
            <person name="Wang J."/>
            <person name="Lipzen A."/>
            <person name="Daum C."/>
            <person name="Barry K."/>
            <person name="Grigoriev I.V."/>
            <person name="Favel A."/>
            <person name="Rosso M.N."/>
            <person name="Martin F."/>
        </authorList>
    </citation>
    <scope>NUCLEOTIDE SEQUENCE [LARGE SCALE GENOMIC DNA]</scope>
    <source>
        <strain evidence="4 5">CIRM-BRFM 2984</strain>
    </source>
</reference>
<dbReference type="Pfam" id="PF01627">
    <property type="entry name" value="Hpt"/>
    <property type="match status" value="1"/>
</dbReference>
<evidence type="ECO:0000256" key="2">
    <source>
        <dbReference type="SAM" id="Phobius"/>
    </source>
</evidence>
<protein>
    <recommendedName>
        <fullName evidence="3">HPt domain-containing protein</fullName>
    </recommendedName>
</protein>
<evidence type="ECO:0000259" key="3">
    <source>
        <dbReference type="Pfam" id="PF01627"/>
    </source>
</evidence>
<dbReference type="GO" id="GO:0000160">
    <property type="term" value="P:phosphorelay signal transduction system"/>
    <property type="evidence" value="ECO:0007669"/>
    <property type="project" value="InterPro"/>
</dbReference>